<keyword evidence="2" id="KW-0677">Repeat</keyword>
<feature type="compositionally biased region" description="Low complexity" evidence="4">
    <location>
        <begin position="128"/>
        <end position="140"/>
    </location>
</feature>
<feature type="domain" description="NACHT" evidence="5">
    <location>
        <begin position="366"/>
        <end position="517"/>
    </location>
</feature>
<dbReference type="Pfam" id="PF24883">
    <property type="entry name" value="NPHP3_N"/>
    <property type="match status" value="1"/>
</dbReference>
<dbReference type="InterPro" id="IPR015943">
    <property type="entry name" value="WD40/YVTN_repeat-like_dom_sf"/>
</dbReference>
<dbReference type="SUPFAM" id="SSF50969">
    <property type="entry name" value="YVTN repeat-like/Quinoprotein amine dehydrogenase"/>
    <property type="match status" value="1"/>
</dbReference>
<dbReference type="Pfam" id="PF00400">
    <property type="entry name" value="WD40"/>
    <property type="match status" value="9"/>
</dbReference>
<dbReference type="GO" id="GO:1990234">
    <property type="term" value="C:transferase complex"/>
    <property type="evidence" value="ECO:0007669"/>
    <property type="project" value="UniProtKB-ARBA"/>
</dbReference>
<dbReference type="PROSITE" id="PS00678">
    <property type="entry name" value="WD_REPEATS_1"/>
    <property type="match status" value="5"/>
</dbReference>
<keyword evidence="1 3" id="KW-0853">WD repeat</keyword>
<dbReference type="PANTHER" id="PTHR22847:SF637">
    <property type="entry name" value="WD REPEAT DOMAIN 5B"/>
    <property type="match status" value="1"/>
</dbReference>
<feature type="repeat" description="WD" evidence="3">
    <location>
        <begin position="1365"/>
        <end position="1397"/>
    </location>
</feature>
<dbReference type="InterPro" id="IPR036322">
    <property type="entry name" value="WD40_repeat_dom_sf"/>
</dbReference>
<dbReference type="Gene3D" id="3.40.50.300">
    <property type="entry name" value="P-loop containing nucleotide triphosphate hydrolases"/>
    <property type="match status" value="1"/>
</dbReference>
<feature type="repeat" description="WD" evidence="3">
    <location>
        <begin position="970"/>
        <end position="1011"/>
    </location>
</feature>
<dbReference type="InterPro" id="IPR020472">
    <property type="entry name" value="WD40_PAC1"/>
</dbReference>
<dbReference type="SUPFAM" id="SSF50978">
    <property type="entry name" value="WD40 repeat-like"/>
    <property type="match status" value="2"/>
</dbReference>
<dbReference type="PRINTS" id="PR00320">
    <property type="entry name" value="GPROTEINBRPT"/>
</dbReference>
<accession>A0A074RNY2</accession>
<feature type="repeat" description="WD" evidence="3">
    <location>
        <begin position="1057"/>
        <end position="1098"/>
    </location>
</feature>
<reference evidence="6 7" key="1">
    <citation type="submission" date="2013-12" db="EMBL/GenBank/DDBJ databases">
        <authorList>
            <person name="Cubeta M."/>
            <person name="Pakala S."/>
            <person name="Fedorova N."/>
            <person name="Thomas E."/>
            <person name="Dean R."/>
            <person name="Jabaji S."/>
            <person name="Neate S."/>
            <person name="Toda T."/>
            <person name="Tavantzis S."/>
            <person name="Vilgalys R."/>
            <person name="Bharathan N."/>
            <person name="Pakala S."/>
            <person name="Losada L.S."/>
            <person name="Zafar N."/>
            <person name="Nierman W."/>
        </authorList>
    </citation>
    <scope>NUCLEOTIDE SEQUENCE [LARGE SCALE GENOMIC DNA]</scope>
    <source>
        <strain evidence="6 7">123E</strain>
    </source>
</reference>
<dbReference type="OrthoDB" id="10277384at2759"/>
<dbReference type="STRING" id="1423351.A0A074RNY2"/>
<proteinExistence type="predicted"/>
<evidence type="ECO:0000256" key="2">
    <source>
        <dbReference type="ARBA" id="ARBA00022737"/>
    </source>
</evidence>
<feature type="repeat" description="WD" evidence="3">
    <location>
        <begin position="1490"/>
        <end position="1531"/>
    </location>
</feature>
<dbReference type="PROSITE" id="PS50294">
    <property type="entry name" value="WD_REPEATS_REGION"/>
    <property type="match status" value="7"/>
</dbReference>
<evidence type="ECO:0000256" key="3">
    <source>
        <dbReference type="PROSITE-ProRule" id="PRU00221"/>
    </source>
</evidence>
<feature type="repeat" description="WD" evidence="3">
    <location>
        <begin position="1140"/>
        <end position="1181"/>
    </location>
</feature>
<dbReference type="PROSITE" id="PS50837">
    <property type="entry name" value="NACHT"/>
    <property type="match status" value="1"/>
</dbReference>
<dbReference type="InterPro" id="IPR027417">
    <property type="entry name" value="P-loop_NTPase"/>
</dbReference>
<evidence type="ECO:0000256" key="1">
    <source>
        <dbReference type="ARBA" id="ARBA00022574"/>
    </source>
</evidence>
<evidence type="ECO:0000259" key="5">
    <source>
        <dbReference type="PROSITE" id="PS50837"/>
    </source>
</evidence>
<comment type="caution">
    <text evidence="6">The sequence shown here is derived from an EMBL/GenBank/DDBJ whole genome shotgun (WGS) entry which is preliminary data.</text>
</comment>
<dbReference type="Proteomes" id="UP000027456">
    <property type="component" value="Unassembled WGS sequence"/>
</dbReference>
<feature type="region of interest" description="Disordered" evidence="4">
    <location>
        <begin position="128"/>
        <end position="153"/>
    </location>
</feature>
<dbReference type="PROSITE" id="PS50082">
    <property type="entry name" value="WD_REPEATS_2"/>
    <property type="match status" value="9"/>
</dbReference>
<feature type="region of interest" description="Disordered" evidence="4">
    <location>
        <begin position="17"/>
        <end position="40"/>
    </location>
</feature>
<sequence>MKKVREINSRFNAKIKQAFERDNSPTRPSTPTVPSPSWGTASSALEQTLSYLSPEYAGPLVPASIPVPMANQGEPTGLTAEQAFSHTSLVHAGALAASLIGGPFSQPKNSRSTVTEPNTVLLSHEPVQTQAPAQPSPQTSNLEATATPAAGTDKSLVPSELGISSWIKSEGWANLKGCLDNLNQAATVSGLGPLKTVIEGLTDCIGIYESKDAAHGRQAYIKVRAELESIFQELNQYLALSPTVVTNVSDVCGLIQKEIDYVKAHQARPKVRRLAEAEKDEDNVLACYKRMEKHLQALSRKLGISTLAIVEQNAMDDRLRDLAPARSACYDSGNDLKVKRGPCTKGTRINVLDQMYQWTSSRDSGNIYWMSGMAGTGKTTIAYSLCERLDTNPINRLGASFFCSRSLPECGNVRNIIPSIAFQLSHRCQPFQRALCEALKRYPDAPNKTPGLQFQTLLVGPLSDPEVRVALPTGTVILVDALDECEDETSTRQILDILLASSEGLPIKFVISSRPEATIRDRMEKNDRRLVLHELDKKEVQSDIKTYLREGLARMSPSKSEIEKLSERAGVLFIYAATVIRYVGYDDFGRNPRVRLNAVLDISEKQGTAQTKEIDQLYGAILEAAISDRKLEPAERADMRLILHTVVCAKAPLTIDALNQLLKLNDIDRVHAALRPLWSVLHVMGPKMTVTTLHASFPDYLTDSKRSGNTPWHCVTAEHHEFLAQKSFERICDTIPQFNICGLESSYLYDDEVEDLEERVGKYIPLELRYACQYWSTHLESSDSRLLSLLEQFFTKHLLLWMEVMNLTKNTATTPDILTNTKKWAAGGTRELIELIQDAWRFAQTVVSSPVSQSTPHIYISMLPFLPSHSPILKHYAHRMHGMIGVEGTALDRRKPLLARWSFRKSVCAACSADGTLVAIVPAHLADHIYIIDTSSGQEVRDLSYNDEGAPHIRHMDASSDQEVEHFKLLLKSVDPISCVAFSPDGTRVASCTSRGALCVWGIGSGQPVFQRSPESHLYSIESMIFSHNGAYVICGSWDYTIRVWDAYSGQMVSRPFVGHSGSVTAISVSLDGTKIISGSADGTVRVWEMQTGRLVFVLIVDTNNVRSVTFSPNHSFIVCCHGEKVQVWDSQTGQSLLPPFSHESSVFSIAISPDSTYIAAGLDTGTIQIWNLTSGQAVSELFTGGWLRVDTLAYSSDGTRIISYSDGEGILCLIDAQSALTPPSSLPSHTEPILSFDISSNGERIASGSQDMVICVWNVVTGQLVLGPLTGHTGCVHLVRYSPVGNRLLSCSSDKTLRQWDAQTGDCVEVDNPIVDRRSFVLAAYSPEGNHIATISRNGVVHLWSSRTGERILGPMEGEREGLSIRFSTDGATLLTGWRNGAVRIWDVQSGQLVSSCGSEYRLSLRAFVFSPDGLHNVVAGSSYVQASTTMYQRVTKTGERITWSFKGDTDDISSIQFSHDGSCIVAGSDDSTVHIWDTQTGHSILGPLKGHTGNVASVAYSPDGTYVASASRDKSIRIWDVSTQSASSPLIDWLLDDDGWVVDNQFWRLIWVPVDLRNLLMSPRNTALLSPDGYVRLSFDFAVIGEGWAGCWLDG</sequence>
<name>A0A074RNY2_9AGAM</name>
<dbReference type="InterPro" id="IPR056884">
    <property type="entry name" value="NPHP3-like_N"/>
</dbReference>
<organism evidence="6 7">
    <name type="scientific">Rhizoctonia solani 123E</name>
    <dbReference type="NCBI Taxonomy" id="1423351"/>
    <lineage>
        <taxon>Eukaryota</taxon>
        <taxon>Fungi</taxon>
        <taxon>Dikarya</taxon>
        <taxon>Basidiomycota</taxon>
        <taxon>Agaricomycotina</taxon>
        <taxon>Agaricomycetes</taxon>
        <taxon>Cantharellales</taxon>
        <taxon>Ceratobasidiaceae</taxon>
        <taxon>Rhizoctonia</taxon>
    </lineage>
</organism>
<feature type="repeat" description="WD" evidence="3">
    <location>
        <begin position="1447"/>
        <end position="1488"/>
    </location>
</feature>
<dbReference type="InterPro" id="IPR001680">
    <property type="entry name" value="WD40_rpt"/>
</dbReference>
<feature type="repeat" description="WD" evidence="3">
    <location>
        <begin position="1227"/>
        <end position="1268"/>
    </location>
</feature>
<evidence type="ECO:0000313" key="7">
    <source>
        <dbReference type="Proteomes" id="UP000027456"/>
    </source>
</evidence>
<keyword evidence="7" id="KW-1185">Reference proteome</keyword>
<evidence type="ECO:0000313" key="6">
    <source>
        <dbReference type="EMBL" id="KEP47065.1"/>
    </source>
</evidence>
<gene>
    <name evidence="6" type="ORF">V565_169390</name>
</gene>
<dbReference type="InterPro" id="IPR007111">
    <property type="entry name" value="NACHT_NTPase"/>
</dbReference>
<dbReference type="EMBL" id="AZST01000850">
    <property type="protein sequence ID" value="KEP47065.1"/>
    <property type="molecule type" value="Genomic_DNA"/>
</dbReference>
<dbReference type="InterPro" id="IPR011044">
    <property type="entry name" value="Quino_amine_DH_bsu"/>
</dbReference>
<dbReference type="Gene3D" id="2.130.10.10">
    <property type="entry name" value="YVTN repeat-like/Quinoprotein amine dehydrogenase"/>
    <property type="match status" value="4"/>
</dbReference>
<dbReference type="SUPFAM" id="SSF52540">
    <property type="entry name" value="P-loop containing nucleoside triphosphate hydrolases"/>
    <property type="match status" value="1"/>
</dbReference>
<dbReference type="InterPro" id="IPR019775">
    <property type="entry name" value="WD40_repeat_CS"/>
</dbReference>
<dbReference type="HOGENOM" id="CLU_000288_6_3_1"/>
<dbReference type="PANTHER" id="PTHR22847">
    <property type="entry name" value="WD40 REPEAT PROTEIN"/>
    <property type="match status" value="1"/>
</dbReference>
<feature type="repeat" description="WD" evidence="3">
    <location>
        <begin position="1014"/>
        <end position="1055"/>
    </location>
</feature>
<protein>
    <submittedName>
        <fullName evidence="6">Putative vegetative incompatibility protein HET-E-1</fullName>
    </submittedName>
</protein>
<feature type="compositionally biased region" description="Low complexity" evidence="4">
    <location>
        <begin position="25"/>
        <end position="37"/>
    </location>
</feature>
<feature type="repeat" description="WD" evidence="3">
    <location>
        <begin position="1270"/>
        <end position="1311"/>
    </location>
</feature>
<dbReference type="CDD" id="cd00200">
    <property type="entry name" value="WD40"/>
    <property type="match status" value="2"/>
</dbReference>
<dbReference type="SMART" id="SM00320">
    <property type="entry name" value="WD40"/>
    <property type="match status" value="12"/>
</dbReference>
<evidence type="ECO:0000256" key="4">
    <source>
        <dbReference type="SAM" id="MobiDB-lite"/>
    </source>
</evidence>